<dbReference type="InterPro" id="IPR005049">
    <property type="entry name" value="STL-like"/>
</dbReference>
<evidence type="ECO:0000313" key="2">
    <source>
        <dbReference type="EMBL" id="RMX53017.1"/>
    </source>
</evidence>
<reference evidence="2 3" key="1">
    <citation type="journal article" date="2018" name="Sci. Rep.">
        <title>Comparative analysis of the Pocillopora damicornis genome highlights role of immune system in coral evolution.</title>
        <authorList>
            <person name="Cunning R."/>
            <person name="Bay R.A."/>
            <person name="Gillette P."/>
            <person name="Baker A.C."/>
            <person name="Traylor-Knowles N."/>
        </authorList>
    </citation>
    <scope>NUCLEOTIDE SEQUENCE [LARGE SCALE GENOMIC DNA]</scope>
    <source>
        <strain evidence="2">RSMAS</strain>
        <tissue evidence="2">Whole animal</tissue>
    </source>
</reference>
<protein>
    <submittedName>
        <fullName evidence="2">Uncharacterized protein</fullName>
    </submittedName>
</protein>
<keyword evidence="1" id="KW-1133">Transmembrane helix</keyword>
<organism evidence="2 3">
    <name type="scientific">Pocillopora damicornis</name>
    <name type="common">Cauliflower coral</name>
    <name type="synonym">Millepora damicornis</name>
    <dbReference type="NCBI Taxonomy" id="46731"/>
    <lineage>
        <taxon>Eukaryota</taxon>
        <taxon>Metazoa</taxon>
        <taxon>Cnidaria</taxon>
        <taxon>Anthozoa</taxon>
        <taxon>Hexacorallia</taxon>
        <taxon>Scleractinia</taxon>
        <taxon>Astrocoeniina</taxon>
        <taxon>Pocilloporidae</taxon>
        <taxon>Pocillopora</taxon>
    </lineage>
</organism>
<dbReference type="AlphaFoldDB" id="A0A3M6UH68"/>
<proteinExistence type="predicted"/>
<name>A0A3M6UH68_POCDA</name>
<keyword evidence="1" id="KW-0812">Transmembrane</keyword>
<dbReference type="Pfam" id="PF03385">
    <property type="entry name" value="STELLO"/>
    <property type="match status" value="1"/>
</dbReference>
<dbReference type="OrthoDB" id="5945766at2759"/>
<keyword evidence="1" id="KW-0472">Membrane</keyword>
<keyword evidence="3" id="KW-1185">Reference proteome</keyword>
<comment type="caution">
    <text evidence="2">The sequence shown here is derived from an EMBL/GenBank/DDBJ whole genome shotgun (WGS) entry which is preliminary data.</text>
</comment>
<dbReference type="PANTHER" id="PTHR31362:SF0">
    <property type="entry name" value="EXOSTOSIN DOMAIN-CONTAINING PROTEIN-RELATED"/>
    <property type="match status" value="1"/>
</dbReference>
<evidence type="ECO:0000313" key="3">
    <source>
        <dbReference type="Proteomes" id="UP000275408"/>
    </source>
</evidence>
<feature type="transmembrane region" description="Helical" evidence="1">
    <location>
        <begin position="17"/>
        <end position="37"/>
    </location>
</feature>
<evidence type="ECO:0000256" key="1">
    <source>
        <dbReference type="SAM" id="Phobius"/>
    </source>
</evidence>
<dbReference type="Proteomes" id="UP000275408">
    <property type="component" value="Unassembled WGS sequence"/>
</dbReference>
<dbReference type="EMBL" id="RCHS01001529">
    <property type="protein sequence ID" value="RMX53017.1"/>
    <property type="molecule type" value="Genomic_DNA"/>
</dbReference>
<accession>A0A3M6UH68</accession>
<dbReference type="OMA" id="NDSTIFH"/>
<dbReference type="PANTHER" id="PTHR31362">
    <property type="entry name" value="GLYCOSYLTRANSFERASE STELLO1-RELATED"/>
    <property type="match status" value="1"/>
</dbReference>
<sequence length="356" mass="41127">MPSQTFRGKILRAQRNLVVVLMVSFLGGIVYGLLSILRNSAVLIDSKSACLRDAFSDIVLVIVYNYPFYSSIPALTALYKHAFPTIMFCGPRKTKDYTVEALYINKGYFSYTCMSRAMEKHPGYTGYLLINDDVLLNYWNFVGMDRDKIWEGPKGTILLFNYTQPANWYWWNSTWGMKTCQKSYDEIRGLGKSLKNEWLPTMIDDNHNDALNANAPPWSPIWDMEGSIELLKQNGNGTLNCYRGRSDIFYIPGKFSEAFQTLSYIFYKHRSFLEIAVPTMCRMLDKVENFKFIPGIYLPGKAGEPLVRKAEHFWKSYDENLAFIHPLKLNYELDGILNMALLRNRMLKYSDSISKC</sequence>
<gene>
    <name evidence="2" type="ORF">pdam_00018265</name>
</gene>
<dbReference type="STRING" id="46731.A0A3M6UH68"/>